<gene>
    <name evidence="1" type="ORF">EXN66_Car004579</name>
</gene>
<evidence type="ECO:0000313" key="2">
    <source>
        <dbReference type="Proteomes" id="UP000503349"/>
    </source>
</evidence>
<protein>
    <submittedName>
        <fullName evidence="1">Uncharacterized protein</fullName>
    </submittedName>
</protein>
<proteinExistence type="predicted"/>
<accession>A0A6G1PF91</accession>
<reference evidence="2" key="2">
    <citation type="submission" date="2019-02" db="EMBL/GenBank/DDBJ databases">
        <title>Opniocepnalus argus Var Kimnra genome.</title>
        <authorList>
            <person name="Zhou C."/>
            <person name="Xiao S."/>
        </authorList>
    </citation>
    <scope>NUCLEOTIDE SEQUENCE [LARGE SCALE GENOMIC DNA]</scope>
</reference>
<evidence type="ECO:0000313" key="1">
    <source>
        <dbReference type="EMBL" id="KAF3688907.1"/>
    </source>
</evidence>
<dbReference type="EMBL" id="CM015715">
    <property type="protein sequence ID" value="KAF3688907.1"/>
    <property type="molecule type" value="Genomic_DNA"/>
</dbReference>
<reference evidence="1 2" key="1">
    <citation type="submission" date="2019-02" db="EMBL/GenBank/DDBJ databases">
        <title>Opniocepnalus argus genome.</title>
        <authorList>
            <person name="Zhou C."/>
            <person name="Xiao S."/>
        </authorList>
    </citation>
    <scope>NUCLEOTIDE SEQUENCE [LARGE SCALE GENOMIC DNA]</scope>
    <source>
        <strain evidence="1">OARG1902GOOAL</strain>
        <tissue evidence="1">Muscle</tissue>
    </source>
</reference>
<dbReference type="AlphaFoldDB" id="A0A6G1PF91"/>
<dbReference type="Proteomes" id="UP000503349">
    <property type="component" value="Chromosome 4"/>
</dbReference>
<organism evidence="1 2">
    <name type="scientific">Channa argus</name>
    <name type="common">Northern snakehead</name>
    <name type="synonym">Ophicephalus argus</name>
    <dbReference type="NCBI Taxonomy" id="215402"/>
    <lineage>
        <taxon>Eukaryota</taxon>
        <taxon>Metazoa</taxon>
        <taxon>Chordata</taxon>
        <taxon>Craniata</taxon>
        <taxon>Vertebrata</taxon>
        <taxon>Euteleostomi</taxon>
        <taxon>Actinopterygii</taxon>
        <taxon>Neopterygii</taxon>
        <taxon>Teleostei</taxon>
        <taxon>Neoteleostei</taxon>
        <taxon>Acanthomorphata</taxon>
        <taxon>Anabantaria</taxon>
        <taxon>Anabantiformes</taxon>
        <taxon>Channoidei</taxon>
        <taxon>Channidae</taxon>
        <taxon>Channa</taxon>
    </lineage>
</organism>
<name>A0A6G1PF91_CHAAH</name>
<sequence>MDNERKEWTKKAGLLMLSWHEELGYYMAHRYPIITQNKRKAERKPELGLA</sequence>
<keyword evidence="2" id="KW-1185">Reference proteome</keyword>